<keyword evidence="3" id="KW-1185">Reference proteome</keyword>
<dbReference type="Proteomes" id="UP000009145">
    <property type="component" value="Chromosome"/>
</dbReference>
<evidence type="ECO:0000313" key="2">
    <source>
        <dbReference type="EMBL" id="AFJ01996.1"/>
    </source>
</evidence>
<accession>I1YGF3</accession>
<organism evidence="2 3">
    <name type="scientific">Methylophaga frappieri (strain ATCC BAA-2434 / DSM 25690 / JAM7)</name>
    <dbReference type="NCBI Taxonomy" id="754477"/>
    <lineage>
        <taxon>Bacteria</taxon>
        <taxon>Pseudomonadati</taxon>
        <taxon>Pseudomonadota</taxon>
        <taxon>Gammaproteobacteria</taxon>
        <taxon>Thiotrichales</taxon>
        <taxon>Piscirickettsiaceae</taxon>
        <taxon>Methylophaga</taxon>
    </lineage>
</organism>
<dbReference type="PATRIC" id="fig|754477.3.peg.816"/>
<proteinExistence type="predicted"/>
<gene>
    <name evidence="2" type="ordered locus">Q7C_827</name>
</gene>
<dbReference type="KEGG" id="mec:Q7C_827"/>
<dbReference type="AlphaFoldDB" id="I1YGF3"/>
<dbReference type="eggNOG" id="ENOG503311M">
    <property type="taxonomic scope" value="Bacteria"/>
</dbReference>
<dbReference type="HOGENOM" id="CLU_161968_0_0_6"/>
<dbReference type="RefSeq" id="WP_014703417.1">
    <property type="nucleotide sequence ID" value="NC_017856.1"/>
</dbReference>
<dbReference type="STRING" id="754477.Q7C_827"/>
<keyword evidence="1" id="KW-0812">Transmembrane</keyword>
<name>I1YGF3_METFJ</name>
<evidence type="ECO:0000313" key="3">
    <source>
        <dbReference type="Proteomes" id="UP000009145"/>
    </source>
</evidence>
<dbReference type="OrthoDB" id="5689128at2"/>
<reference evidence="2 3" key="1">
    <citation type="journal article" date="2012" name="J. Bacteriol.">
        <title>Complete genome sequences of Methylophaga sp. strain JAM1 and Methylophaga sp. strain JAM7.</title>
        <authorList>
            <person name="Villeneuve C."/>
            <person name="Martineau C."/>
            <person name="Mauffrey F."/>
            <person name="Villemur R."/>
        </authorList>
    </citation>
    <scope>NUCLEOTIDE SEQUENCE [LARGE SCALE GENOMIC DNA]</scope>
    <source>
        <strain evidence="2 3">JAM7</strain>
    </source>
</reference>
<keyword evidence="1" id="KW-0472">Membrane</keyword>
<sequence precursor="true">MIDTINLNDVLSLVAIILTVIGGFWALAKVLVKLLAQHLDSKFAALDGKFADLDSQLDRMERSDTENQKQMSELERDMLRLRAELPNQYVRREDYVRGQTVIESKLDAQANMLQSLQLQQAGVKDK</sequence>
<feature type="transmembrane region" description="Helical" evidence="1">
    <location>
        <begin position="12"/>
        <end position="32"/>
    </location>
</feature>
<protein>
    <submittedName>
        <fullName evidence="2">Putative phage-like exported protein</fullName>
    </submittedName>
</protein>
<evidence type="ECO:0000256" key="1">
    <source>
        <dbReference type="SAM" id="Phobius"/>
    </source>
</evidence>
<dbReference type="EMBL" id="CP003380">
    <property type="protein sequence ID" value="AFJ01996.1"/>
    <property type="molecule type" value="Genomic_DNA"/>
</dbReference>
<keyword evidence="1" id="KW-1133">Transmembrane helix</keyword>